<organism evidence="1 2">
    <name type="scientific">Hyphomicrobium album</name>
    <dbReference type="NCBI Taxonomy" id="2665159"/>
    <lineage>
        <taxon>Bacteria</taxon>
        <taxon>Pseudomonadati</taxon>
        <taxon>Pseudomonadota</taxon>
        <taxon>Alphaproteobacteria</taxon>
        <taxon>Hyphomicrobiales</taxon>
        <taxon>Hyphomicrobiaceae</taxon>
        <taxon>Hyphomicrobium</taxon>
    </lineage>
</organism>
<sequence length="90" mass="9932">MDEIGPRLTEVLCNAWAAPYSTKSDFARAYADEIAEAACRGYLTVRASDGEWGRVWRITPLGVTLIFPDASLPAVEDMPLDLLLSNRALF</sequence>
<dbReference type="EMBL" id="WMBQ01000001">
    <property type="protein sequence ID" value="MTD92893.1"/>
    <property type="molecule type" value="Genomic_DNA"/>
</dbReference>
<keyword evidence="2" id="KW-1185">Reference proteome</keyword>
<evidence type="ECO:0000313" key="1">
    <source>
        <dbReference type="EMBL" id="MTD92893.1"/>
    </source>
</evidence>
<dbReference type="Proteomes" id="UP000440694">
    <property type="component" value="Unassembled WGS sequence"/>
</dbReference>
<proteinExistence type="predicted"/>
<accession>A0A6I3KEY0</accession>
<dbReference type="AlphaFoldDB" id="A0A6I3KEY0"/>
<reference evidence="1 2" key="1">
    <citation type="submission" date="2019-11" db="EMBL/GenBank/DDBJ databases">
        <title>Identification of a novel strain.</title>
        <authorList>
            <person name="Xu Q."/>
            <person name="Wang G."/>
        </authorList>
    </citation>
    <scope>NUCLEOTIDE SEQUENCE [LARGE SCALE GENOMIC DNA]</scope>
    <source>
        <strain evidence="2">xq</strain>
    </source>
</reference>
<comment type="caution">
    <text evidence="1">The sequence shown here is derived from an EMBL/GenBank/DDBJ whole genome shotgun (WGS) entry which is preliminary data.</text>
</comment>
<evidence type="ECO:0000313" key="2">
    <source>
        <dbReference type="Proteomes" id="UP000440694"/>
    </source>
</evidence>
<gene>
    <name evidence="1" type="ORF">GIW81_00935</name>
</gene>
<protein>
    <submittedName>
        <fullName evidence="1">Uncharacterized protein</fullName>
    </submittedName>
</protein>
<name>A0A6I3KEY0_9HYPH</name>